<dbReference type="SUPFAM" id="SSF55315">
    <property type="entry name" value="L30e-like"/>
    <property type="match status" value="1"/>
</dbReference>
<dbReference type="InterPro" id="IPR004038">
    <property type="entry name" value="Ribosomal_eL8/eL30/eS12/Gad45"/>
</dbReference>
<dbReference type="InterPro" id="IPR029064">
    <property type="entry name" value="Ribosomal_eL30-like_sf"/>
</dbReference>
<protein>
    <submittedName>
        <fullName evidence="2">Ribosomal L7Ae/L30e/S12e/Gadd45 family protein</fullName>
    </submittedName>
</protein>
<dbReference type="Gene3D" id="3.30.1330.30">
    <property type="match status" value="1"/>
</dbReference>
<dbReference type="Proteomes" id="UP000754226">
    <property type="component" value="Unassembled WGS sequence"/>
</dbReference>
<sequence>MKTDEQLYFALGLAQKAGKAASGDMAVSEALKKGLGCYAVLAEDAASRTAEKVAALCKEAHVPFTKRLTAARIGQALGKAPRAAVVLLDKNFMKMMI</sequence>
<organism evidence="2 3">
    <name type="scientific">Acidaminococcus intestini</name>
    <dbReference type="NCBI Taxonomy" id="187327"/>
    <lineage>
        <taxon>Bacteria</taxon>
        <taxon>Bacillati</taxon>
        <taxon>Bacillota</taxon>
        <taxon>Negativicutes</taxon>
        <taxon>Acidaminococcales</taxon>
        <taxon>Acidaminococcaceae</taxon>
        <taxon>Acidaminococcus</taxon>
    </lineage>
</organism>
<evidence type="ECO:0000313" key="2">
    <source>
        <dbReference type="EMBL" id="MBS5519165.1"/>
    </source>
</evidence>
<feature type="domain" description="Ribosomal protein eL8/eL30/eS12/Gadd45" evidence="1">
    <location>
        <begin position="6"/>
        <end position="89"/>
    </location>
</feature>
<dbReference type="AlphaFoldDB" id="A0A943EJ02"/>
<gene>
    <name evidence="2" type="ORF">KHX13_02335</name>
</gene>
<dbReference type="Pfam" id="PF01248">
    <property type="entry name" value="Ribosomal_L7Ae"/>
    <property type="match status" value="1"/>
</dbReference>
<proteinExistence type="predicted"/>
<comment type="caution">
    <text evidence="2">The sequence shown here is derived from an EMBL/GenBank/DDBJ whole genome shotgun (WGS) entry which is preliminary data.</text>
</comment>
<evidence type="ECO:0000313" key="3">
    <source>
        <dbReference type="Proteomes" id="UP000754226"/>
    </source>
</evidence>
<evidence type="ECO:0000259" key="1">
    <source>
        <dbReference type="Pfam" id="PF01248"/>
    </source>
</evidence>
<name>A0A943EJ02_9FIRM</name>
<dbReference type="EMBL" id="JAGZCZ010000002">
    <property type="protein sequence ID" value="MBS5519165.1"/>
    <property type="molecule type" value="Genomic_DNA"/>
</dbReference>
<accession>A0A943EJ02</accession>
<reference evidence="2" key="1">
    <citation type="submission" date="2021-02" db="EMBL/GenBank/DDBJ databases">
        <title>Infant gut strain persistence is associated with maternal origin, phylogeny, and functional potential including surface adhesion and iron acquisition.</title>
        <authorList>
            <person name="Lou Y.C."/>
        </authorList>
    </citation>
    <scope>NUCLEOTIDE SEQUENCE</scope>
    <source>
        <strain evidence="2">L3_106_000M1_dasL3_106_000M1_concoct_15</strain>
    </source>
</reference>